<dbReference type="GO" id="GO:0005634">
    <property type="term" value="C:nucleus"/>
    <property type="evidence" value="ECO:0007669"/>
    <property type="project" value="TreeGrafter"/>
</dbReference>
<dbReference type="InterPro" id="IPR002791">
    <property type="entry name" value="ARMT1-like_metal-bd"/>
</dbReference>
<dbReference type="SUPFAM" id="SSF53067">
    <property type="entry name" value="Actin-like ATPase domain"/>
    <property type="match status" value="2"/>
</dbReference>
<dbReference type="Gene3D" id="3.30.420.40">
    <property type="match status" value="1"/>
</dbReference>
<comment type="cofactor">
    <cofactor evidence="3">
        <name>Ni(2+)</name>
        <dbReference type="ChEBI" id="CHEBI:49786"/>
    </cofactor>
</comment>
<dbReference type="InterPro" id="IPR036075">
    <property type="entry name" value="ARMT-1-like_metal-bd_sf"/>
</dbReference>
<dbReference type="GO" id="GO:0016787">
    <property type="term" value="F:hydrolase activity"/>
    <property type="evidence" value="ECO:0007669"/>
    <property type="project" value="UniProtKB-KW"/>
</dbReference>
<comment type="catalytic activity">
    <reaction evidence="1">
        <text>(R)-pantothenate + ATP = (R)-4'-phosphopantothenate + ADP + H(+)</text>
        <dbReference type="Rhea" id="RHEA:16373"/>
        <dbReference type="ChEBI" id="CHEBI:10986"/>
        <dbReference type="ChEBI" id="CHEBI:15378"/>
        <dbReference type="ChEBI" id="CHEBI:29032"/>
        <dbReference type="ChEBI" id="CHEBI:30616"/>
        <dbReference type="ChEBI" id="CHEBI:456216"/>
        <dbReference type="EC" id="2.7.1.33"/>
    </reaction>
</comment>
<dbReference type="Gene3D" id="3.40.50.10880">
    <property type="entry name" value="Uncharacterised protein PF01937, DUF89, domain 3"/>
    <property type="match status" value="1"/>
</dbReference>
<dbReference type="NCBIfam" id="TIGR00555">
    <property type="entry name" value="panK_eukar"/>
    <property type="match status" value="1"/>
</dbReference>
<evidence type="ECO:0000256" key="1">
    <source>
        <dbReference type="ARBA" id="ARBA00001206"/>
    </source>
</evidence>
<evidence type="ECO:0000259" key="19">
    <source>
        <dbReference type="Pfam" id="PF01937"/>
    </source>
</evidence>
<keyword evidence="16" id="KW-0464">Manganese</keyword>
<evidence type="ECO:0000256" key="11">
    <source>
        <dbReference type="ARBA" id="ARBA00022741"/>
    </source>
</evidence>
<protein>
    <recommendedName>
        <fullName evidence="6">pantothenate kinase</fullName>
        <ecNumber evidence="6">2.7.1.33</ecNumber>
    </recommendedName>
</protein>
<evidence type="ECO:0000256" key="17">
    <source>
        <dbReference type="ARBA" id="ARBA00060870"/>
    </source>
</evidence>
<comment type="subcellular location">
    <subcellularLocation>
        <location evidence="4">Cytoplasm</location>
    </subcellularLocation>
</comment>
<evidence type="ECO:0000256" key="7">
    <source>
        <dbReference type="ARBA" id="ARBA00022490"/>
    </source>
</evidence>
<evidence type="ECO:0000256" key="16">
    <source>
        <dbReference type="ARBA" id="ARBA00023211"/>
    </source>
</evidence>
<dbReference type="GO" id="GO:0004594">
    <property type="term" value="F:pantothenate kinase activity"/>
    <property type="evidence" value="ECO:0007669"/>
    <property type="project" value="UniProtKB-EC"/>
</dbReference>
<evidence type="ECO:0000313" key="20">
    <source>
        <dbReference type="EMBL" id="CAD8249903.1"/>
    </source>
</evidence>
<comment type="cofactor">
    <cofactor evidence="2">
        <name>Mn(2+)</name>
        <dbReference type="ChEBI" id="CHEBI:29035"/>
    </cofactor>
</comment>
<feature type="domain" description="Damage-control phosphatase ARMT1-like metal-binding" evidence="19">
    <location>
        <begin position="619"/>
        <end position="946"/>
    </location>
</feature>
<dbReference type="Pfam" id="PF03630">
    <property type="entry name" value="Fumble"/>
    <property type="match status" value="1"/>
</dbReference>
<keyword evidence="11" id="KW-0547">Nucleotide-binding</keyword>
<dbReference type="FunFam" id="3.30.420.510:FF:000003">
    <property type="entry name" value="Pantothenate kinase 2"/>
    <property type="match status" value="1"/>
</dbReference>
<organism evidence="20">
    <name type="scientific">Prasinoderma coloniale</name>
    <dbReference type="NCBI Taxonomy" id="156133"/>
    <lineage>
        <taxon>Eukaryota</taxon>
        <taxon>Viridiplantae</taxon>
        <taxon>Prasinodermophyta</taxon>
        <taxon>Prasinodermophyceae</taxon>
        <taxon>Prasinodermales</taxon>
        <taxon>Prasinodermaceae</taxon>
        <taxon>Prasinoderma</taxon>
    </lineage>
</organism>
<evidence type="ECO:0000256" key="15">
    <source>
        <dbReference type="ARBA" id="ARBA00022993"/>
    </source>
</evidence>
<dbReference type="Pfam" id="PF01937">
    <property type="entry name" value="ARMT1-like_dom"/>
    <property type="match status" value="1"/>
</dbReference>
<comment type="pathway">
    <text evidence="5">Cofactor biosynthesis; coenzyme A biosynthesis; CoA from (R)-pantothenate: step 1/5.</text>
</comment>
<evidence type="ECO:0000256" key="12">
    <source>
        <dbReference type="ARBA" id="ARBA00022777"/>
    </source>
</evidence>
<keyword evidence="15" id="KW-0173">Coenzyme A biosynthesis</keyword>
<evidence type="ECO:0000256" key="10">
    <source>
        <dbReference type="ARBA" id="ARBA00022723"/>
    </source>
</evidence>
<dbReference type="InterPro" id="IPR004567">
    <property type="entry name" value="Type_II_PanK"/>
</dbReference>
<dbReference type="GO" id="GO:0015937">
    <property type="term" value="P:coenzyme A biosynthetic process"/>
    <property type="evidence" value="ECO:0007669"/>
    <property type="project" value="UniProtKB-KW"/>
</dbReference>
<evidence type="ECO:0000256" key="5">
    <source>
        <dbReference type="ARBA" id="ARBA00005225"/>
    </source>
</evidence>
<evidence type="ECO:0000256" key="2">
    <source>
        <dbReference type="ARBA" id="ARBA00001936"/>
    </source>
</evidence>
<dbReference type="EMBL" id="HBDZ01014875">
    <property type="protein sequence ID" value="CAD8249903.1"/>
    <property type="molecule type" value="Transcribed_RNA"/>
</dbReference>
<evidence type="ECO:0000256" key="3">
    <source>
        <dbReference type="ARBA" id="ARBA00001967"/>
    </source>
</evidence>
<dbReference type="EC" id="2.7.1.33" evidence="6"/>
<dbReference type="InterPro" id="IPR035073">
    <property type="entry name" value="At2g17340_3_helix_bundle"/>
</dbReference>
<keyword evidence="8" id="KW-0533">Nickel</keyword>
<dbReference type="Gene3D" id="1.20.1700.10">
    <property type="entry name" value="AF1104-like"/>
    <property type="match status" value="1"/>
</dbReference>
<keyword evidence="14" id="KW-0067">ATP-binding</keyword>
<feature type="region of interest" description="Disordered" evidence="18">
    <location>
        <begin position="86"/>
        <end position="112"/>
    </location>
</feature>
<evidence type="ECO:0000256" key="8">
    <source>
        <dbReference type="ARBA" id="ARBA00022596"/>
    </source>
</evidence>
<dbReference type="AlphaFoldDB" id="A0A7R9TZL9"/>
<dbReference type="Gene3D" id="3.30.420.510">
    <property type="match status" value="1"/>
</dbReference>
<evidence type="ECO:0000256" key="13">
    <source>
        <dbReference type="ARBA" id="ARBA00022801"/>
    </source>
</evidence>
<dbReference type="CDD" id="cd24123">
    <property type="entry name" value="ASKHA_NBD_PanK-II_Pank4"/>
    <property type="match status" value="1"/>
</dbReference>
<keyword evidence="12" id="KW-0418">Kinase</keyword>
<keyword evidence="7" id="KW-0963">Cytoplasm</keyword>
<dbReference type="GO" id="GO:0046872">
    <property type="term" value="F:metal ion binding"/>
    <property type="evidence" value="ECO:0007669"/>
    <property type="project" value="UniProtKB-KW"/>
</dbReference>
<dbReference type="GO" id="GO:0005829">
    <property type="term" value="C:cytosol"/>
    <property type="evidence" value="ECO:0007669"/>
    <property type="project" value="TreeGrafter"/>
</dbReference>
<evidence type="ECO:0000256" key="14">
    <source>
        <dbReference type="ARBA" id="ARBA00022840"/>
    </source>
</evidence>
<keyword evidence="13" id="KW-0378">Hydrolase</keyword>
<dbReference type="FunFam" id="3.30.420.40:FF:000025">
    <property type="entry name" value="pantothenate kinase 2, mitochondrial"/>
    <property type="match status" value="1"/>
</dbReference>
<comment type="similarity">
    <text evidence="17">Belongs to the type II pantothenate kinase family.</text>
</comment>
<dbReference type="PANTHER" id="PTHR12280">
    <property type="entry name" value="PANTOTHENATE KINASE"/>
    <property type="match status" value="1"/>
</dbReference>
<keyword evidence="10" id="KW-0479">Metal-binding</keyword>
<evidence type="ECO:0000256" key="9">
    <source>
        <dbReference type="ARBA" id="ARBA00022679"/>
    </source>
</evidence>
<gene>
    <name evidence="20" type="ORF">PCOL08062_LOCUS11435</name>
</gene>
<dbReference type="InterPro" id="IPR043129">
    <property type="entry name" value="ATPase_NBD"/>
</dbReference>
<accession>A0A7R9TZL9</accession>
<keyword evidence="9" id="KW-0808">Transferase</keyword>
<feature type="compositionally biased region" description="Polar residues" evidence="18">
    <location>
        <begin position="492"/>
        <end position="505"/>
    </location>
</feature>
<feature type="region of interest" description="Disordered" evidence="18">
    <location>
        <begin position="491"/>
        <end position="531"/>
    </location>
</feature>
<sequence length="972" mass="103918">MVEPMEVPGEVCARGAVIVPAAPSRAAEASLPQGVTGGRQGAAAASAEEAPTIMLPNQQSRISHLAIDIGGTLIKMVYFSRPGDRASSGAAAPARKVSVDESGRSFSGSGISSADAASIGRMHFVRFETAKIDECFDFIESKGLHLESSRGAEGDAEGGPGARVAINATGGGAHKFTSLFEQRLGLDISKLDEMECLVAGANFLLRAVRDEAFTYRNKEGRQYVRLYQDAPPGSPGALFPYLLVNIGSGVSMVRVDGPGKSQRVSGSTLGGGAFWGLCRLLTGCETFDEMLELSRKGDNTKVDMMVGDIYGGQAYESAGLSADTIASSFGKVVMKRDHLADYRKEDLALSLLRMIAYNIGQIAHLNAVRYGLKRVFFGGFFIRGHPFTMDTISFSINFWSKGEMQALFLRHEGFLGAIGAFVQKKDDNGVPSDLPIDVDGPSSRRMWVERFPIGAPITGGTVYGPPIGTIEEKVSWMERFVHISRKRHLWGTRTSETPPNGTSPAVSPPGSPRADNDSQAGSVPPMLSASKGAAAASVPAASSSGSSSDIDAMPRRNSITKLSEAIGAPGGEEVLGVLHLCEHTVFPLLHDPSGYEPNTVDMSRPGELDYWCKILLKQLPSLLERAVRSEGDTEDAQRRGEALNLAMRVHIGRLRAEPTSYGRLGLAEVLELREDCLREFYFSDAYCIEKREENVAAMTVLPDLLAEIDSLSAEARVRALIDGMLAGNIFDWGSSACVELFQNGSIFDIYRQARAKLARPFLVDHFDRFAAKALEGAPDGCCLKYKRALIFLDNAGADCVLGVLPLARELVRGGGEAVLVANSLPALNDVTASELMHIVAAAAELCPIIRHAAIRGGVLDAGTEARTEAEALGYGCGVLRVLASGHGGPCIDLRRITMQVADAARGADLVVLEGMGRALHTNLRATFKCDSIKLAMVKNKRLAETLFGGDLYDCVCCYQQAGEAADLPSPSM</sequence>
<dbReference type="PANTHER" id="PTHR12280:SF20">
    <property type="entry name" value="4'-PHOSPHOPANTETHEINE PHOSPHATASE"/>
    <property type="match status" value="1"/>
</dbReference>
<name>A0A7R9TZL9_9VIRI</name>
<dbReference type="GO" id="GO:0005524">
    <property type="term" value="F:ATP binding"/>
    <property type="evidence" value="ECO:0007669"/>
    <property type="project" value="UniProtKB-KW"/>
</dbReference>
<proteinExistence type="inferred from homology"/>
<evidence type="ECO:0000256" key="6">
    <source>
        <dbReference type="ARBA" id="ARBA00012102"/>
    </source>
</evidence>
<reference evidence="20" key="1">
    <citation type="submission" date="2021-01" db="EMBL/GenBank/DDBJ databases">
        <authorList>
            <person name="Corre E."/>
            <person name="Pelletier E."/>
            <person name="Niang G."/>
            <person name="Scheremetjew M."/>
            <person name="Finn R."/>
            <person name="Kale V."/>
            <person name="Holt S."/>
            <person name="Cochrane G."/>
            <person name="Meng A."/>
            <person name="Brown T."/>
            <person name="Cohen L."/>
        </authorList>
    </citation>
    <scope>NUCLEOTIDE SEQUENCE</scope>
    <source>
        <strain evidence="20">CCMP1413</strain>
    </source>
</reference>
<evidence type="ECO:0000256" key="18">
    <source>
        <dbReference type="SAM" id="MobiDB-lite"/>
    </source>
</evidence>
<evidence type="ECO:0000256" key="4">
    <source>
        <dbReference type="ARBA" id="ARBA00004496"/>
    </source>
</evidence>
<dbReference type="SUPFAM" id="SSF111321">
    <property type="entry name" value="AF1104-like"/>
    <property type="match status" value="1"/>
</dbReference>